<feature type="domain" description="UvrD-like helicase ATP-binding" evidence="12">
    <location>
        <begin position="10"/>
        <end position="297"/>
    </location>
</feature>
<keyword evidence="5 11" id="KW-0067">ATP-binding</keyword>
<dbReference type="InterPro" id="IPR014016">
    <property type="entry name" value="UvrD-like_ATP-bd"/>
</dbReference>
<dbReference type="GO" id="GO:0033202">
    <property type="term" value="C:DNA helicase complex"/>
    <property type="evidence" value="ECO:0007669"/>
    <property type="project" value="TreeGrafter"/>
</dbReference>
<dbReference type="PROSITE" id="PS51198">
    <property type="entry name" value="UVRD_HELICASE_ATP_BIND"/>
    <property type="match status" value="1"/>
</dbReference>
<name>W5USQ8_9BACT</name>
<keyword evidence="4 11" id="KW-0347">Helicase</keyword>
<keyword evidence="6" id="KW-0238">DNA-binding</keyword>
<dbReference type="STRING" id="743966.MYB_00775"/>
<accession>W5USQ8</accession>
<dbReference type="PANTHER" id="PTHR11070:SF2">
    <property type="entry name" value="ATP-DEPENDENT DNA HELICASE SRS2"/>
    <property type="match status" value="1"/>
</dbReference>
<dbReference type="EMBL" id="CP007154">
    <property type="protein sequence ID" value="AHH45167.1"/>
    <property type="molecule type" value="Genomic_DNA"/>
</dbReference>
<comment type="similarity">
    <text evidence="1">Belongs to the helicase family. UvrD subfamily.</text>
</comment>
<dbReference type="InterPro" id="IPR013986">
    <property type="entry name" value="DExx_box_DNA_helicase_dom_sf"/>
</dbReference>
<gene>
    <name evidence="14" type="primary">pcrA</name>
    <name evidence="14" type="ORF">MYB_00775</name>
</gene>
<dbReference type="CDD" id="cd18807">
    <property type="entry name" value="SF1_C_UvrD"/>
    <property type="match status" value="1"/>
</dbReference>
<dbReference type="GO" id="GO:0043138">
    <property type="term" value="F:3'-5' DNA helicase activity"/>
    <property type="evidence" value="ECO:0007669"/>
    <property type="project" value="UniProtKB-EC"/>
</dbReference>
<dbReference type="PANTHER" id="PTHR11070">
    <property type="entry name" value="UVRD / RECB / PCRA DNA HELICASE FAMILY MEMBER"/>
    <property type="match status" value="1"/>
</dbReference>
<dbReference type="GO" id="GO:0005524">
    <property type="term" value="F:ATP binding"/>
    <property type="evidence" value="ECO:0007669"/>
    <property type="project" value="UniProtKB-UniRule"/>
</dbReference>
<evidence type="ECO:0000256" key="6">
    <source>
        <dbReference type="ARBA" id="ARBA00023125"/>
    </source>
</evidence>
<feature type="domain" description="UvrD-like helicase C-terminal" evidence="13">
    <location>
        <begin position="298"/>
        <end position="604"/>
    </location>
</feature>
<evidence type="ECO:0000313" key="15">
    <source>
        <dbReference type="Proteomes" id="UP000019229"/>
    </source>
</evidence>
<evidence type="ECO:0000256" key="11">
    <source>
        <dbReference type="PROSITE-ProRule" id="PRU00560"/>
    </source>
</evidence>
<dbReference type="HOGENOM" id="CLU_004585_5_2_14"/>
<evidence type="ECO:0000256" key="1">
    <source>
        <dbReference type="ARBA" id="ARBA00009922"/>
    </source>
</evidence>
<evidence type="ECO:0000256" key="10">
    <source>
        <dbReference type="ARBA" id="ARBA00048988"/>
    </source>
</evidence>
<evidence type="ECO:0000256" key="9">
    <source>
        <dbReference type="ARBA" id="ARBA00034808"/>
    </source>
</evidence>
<dbReference type="InterPro" id="IPR027417">
    <property type="entry name" value="P-loop_NTPase"/>
</dbReference>
<keyword evidence="3 11" id="KW-0378">Hydrolase</keyword>
<evidence type="ECO:0000256" key="8">
    <source>
        <dbReference type="ARBA" id="ARBA00034617"/>
    </source>
</evidence>
<dbReference type="PATRIC" id="fig|743966.3.peg.153"/>
<dbReference type="InterPro" id="IPR014017">
    <property type="entry name" value="DNA_helicase_UvrD-like_C"/>
</dbReference>
<dbReference type="GO" id="GO:0005829">
    <property type="term" value="C:cytosol"/>
    <property type="evidence" value="ECO:0007669"/>
    <property type="project" value="TreeGrafter"/>
</dbReference>
<dbReference type="GO" id="GO:0003677">
    <property type="term" value="F:DNA binding"/>
    <property type="evidence" value="ECO:0007669"/>
    <property type="project" value="UniProtKB-KW"/>
</dbReference>
<proteinExistence type="inferred from homology"/>
<dbReference type="eggNOG" id="COG0210">
    <property type="taxonomic scope" value="Bacteria"/>
</dbReference>
<dbReference type="EC" id="5.6.2.4" evidence="9"/>
<feature type="binding site" evidence="11">
    <location>
        <begin position="31"/>
        <end position="38"/>
    </location>
    <ligand>
        <name>ATP</name>
        <dbReference type="ChEBI" id="CHEBI:30616"/>
    </ligand>
</feature>
<dbReference type="SUPFAM" id="SSF52540">
    <property type="entry name" value="P-loop containing nucleoside triphosphate hydrolases"/>
    <property type="match status" value="1"/>
</dbReference>
<evidence type="ECO:0000256" key="3">
    <source>
        <dbReference type="ARBA" id="ARBA00022801"/>
    </source>
</evidence>
<dbReference type="Gene3D" id="3.40.50.300">
    <property type="entry name" value="P-loop containing nucleotide triphosphate hydrolases"/>
    <property type="match status" value="2"/>
</dbReference>
<dbReference type="RefSeq" id="WP_022934964.1">
    <property type="nucleotide sequence ID" value="NZ_CP007154.1"/>
</dbReference>
<dbReference type="Pfam" id="PF13361">
    <property type="entry name" value="UvrD_C"/>
    <property type="match status" value="1"/>
</dbReference>
<dbReference type="AlphaFoldDB" id="W5USQ8"/>
<dbReference type="InterPro" id="IPR000212">
    <property type="entry name" value="DNA_helicase_UvrD/REP"/>
</dbReference>
<dbReference type="Pfam" id="PF00580">
    <property type="entry name" value="UvrD-helicase"/>
    <property type="match status" value="1"/>
</dbReference>
<dbReference type="PROSITE" id="PS51217">
    <property type="entry name" value="UVRD_HELICASE_CTER"/>
    <property type="match status" value="1"/>
</dbReference>
<sequence>MAKSNTHILQNLNPEQKLAVISSKQYLRIVAGAGTGKTSVLTSKIAYAINDAKDAYPQQILALTFTNKAAAEMRARLAKLVGEKADSVWIYTFHSLCNIILKYEAKNLAEIDEIPLKDSSFNIIDDGDQRKILSKIYDDLGIGADKYSYAHALDFISKNKNKELTIEEVYQNSKTTETKIYAQIYDKYINETASLGVIDFDDLQIFVKLLFEKRADIATKWQKKFRLIFVDEFQDTSYIQYEIMKFFTKETNKLVVVGDPDQTIYSWRGAEPSLILNINQDFPDLETIILNRNYRSNQQILDAANKLIANNKNRIDKKLESNNHDKMEIKFFHGDSPMAEAEWICAQIQKIASEQKGKYSNIAILYRNHSYVRTIEDTFLKRGVPYSIFGNASLIDNKFIKDAIYFLKVINSFDNFAFQQILNVPSKKIGPTTLEKLNNLANEHGYSLINFFLNYYTKKLKLKPDKKIPLRIEVQQKISHLLSHILWANKKKSEIESYMNLQINETNSLIDVEEAKNQPKVKQFSWILKTFLKEIQFFESLKDSKESSDIEKKFVDFYAQMNEWQKNNPTKTLRDFIDDIALDGVSDKTERNQVLLMTVHASKGLEFDSVFLVGMTQGIFPSIKVLKTDDKDIYEEERRLAFVAITRAKTKLFISNADTKRWDREKNSYNLGEVSDFVGEMQLHSEQVYQFTKLDMHGKLNYHKTNAEDYQEGDKVRHATFGDGVVIVVEQDSLQIKFAKDTKEYRTIIKTHKFLSKVN</sequence>
<dbReference type="Gene3D" id="1.10.10.160">
    <property type="match status" value="1"/>
</dbReference>
<comment type="catalytic activity">
    <reaction evidence="10">
        <text>ATP + H2O = ADP + phosphate + H(+)</text>
        <dbReference type="Rhea" id="RHEA:13065"/>
        <dbReference type="ChEBI" id="CHEBI:15377"/>
        <dbReference type="ChEBI" id="CHEBI:15378"/>
        <dbReference type="ChEBI" id="CHEBI:30616"/>
        <dbReference type="ChEBI" id="CHEBI:43474"/>
        <dbReference type="ChEBI" id="CHEBI:456216"/>
        <dbReference type="EC" id="5.6.2.4"/>
    </reaction>
</comment>
<dbReference type="GO" id="GO:0016887">
    <property type="term" value="F:ATP hydrolysis activity"/>
    <property type="evidence" value="ECO:0007669"/>
    <property type="project" value="RHEA"/>
</dbReference>
<protein>
    <recommendedName>
        <fullName evidence="9">DNA 3'-5' helicase</fullName>
        <ecNumber evidence="9">5.6.2.4</ecNumber>
    </recommendedName>
</protein>
<dbReference type="Proteomes" id="UP000019229">
    <property type="component" value="Chromosome"/>
</dbReference>
<dbReference type="CDD" id="cd17932">
    <property type="entry name" value="DEXQc_UvrD"/>
    <property type="match status" value="1"/>
</dbReference>
<evidence type="ECO:0000259" key="12">
    <source>
        <dbReference type="PROSITE" id="PS51198"/>
    </source>
</evidence>
<keyword evidence="2 11" id="KW-0547">Nucleotide-binding</keyword>
<dbReference type="OrthoDB" id="9810135at2"/>
<evidence type="ECO:0000259" key="13">
    <source>
        <dbReference type="PROSITE" id="PS51217"/>
    </source>
</evidence>
<evidence type="ECO:0000313" key="14">
    <source>
        <dbReference type="EMBL" id="AHH45167.1"/>
    </source>
</evidence>
<evidence type="ECO:0000256" key="4">
    <source>
        <dbReference type="ARBA" id="ARBA00022806"/>
    </source>
</evidence>
<comment type="catalytic activity">
    <reaction evidence="8">
        <text>Couples ATP hydrolysis with the unwinding of duplex DNA by translocating in the 3'-5' direction.</text>
        <dbReference type="EC" id="5.6.2.4"/>
    </reaction>
</comment>
<evidence type="ECO:0000256" key="7">
    <source>
        <dbReference type="ARBA" id="ARBA00023235"/>
    </source>
</evidence>
<keyword evidence="15" id="KW-1185">Reference proteome</keyword>
<dbReference type="GO" id="GO:0000725">
    <property type="term" value="P:recombinational repair"/>
    <property type="evidence" value="ECO:0007669"/>
    <property type="project" value="TreeGrafter"/>
</dbReference>
<evidence type="ECO:0000256" key="5">
    <source>
        <dbReference type="ARBA" id="ARBA00022840"/>
    </source>
</evidence>
<reference evidence="14 15" key="1">
    <citation type="journal article" date="2014" name="Genome Announc.">
        <title>Complete Genome Sequence of Mycoplasma bovoculi Strain M165/69T (ATCC 29104).</title>
        <authorList>
            <person name="Calcutt M.J."/>
            <person name="Foecking M.F."/>
        </authorList>
    </citation>
    <scope>NUCLEOTIDE SEQUENCE [LARGE SCALE GENOMIC DNA]</scope>
    <source>
        <strain evidence="14">M165/69</strain>
    </source>
</reference>
<dbReference type="Gene3D" id="1.10.486.10">
    <property type="entry name" value="PCRA, domain 4"/>
    <property type="match status" value="1"/>
</dbReference>
<evidence type="ECO:0000256" key="2">
    <source>
        <dbReference type="ARBA" id="ARBA00022741"/>
    </source>
</evidence>
<keyword evidence="7" id="KW-0413">Isomerase</keyword>
<dbReference type="KEGG" id="mbc:MYB_00775"/>
<organism evidence="14 15">
    <name type="scientific">Mesomycoplasma bovoculi M165/69</name>
    <dbReference type="NCBI Taxonomy" id="743966"/>
    <lineage>
        <taxon>Bacteria</taxon>
        <taxon>Bacillati</taxon>
        <taxon>Mycoplasmatota</taxon>
        <taxon>Mycoplasmoidales</taxon>
        <taxon>Metamycoplasmataceae</taxon>
        <taxon>Mesomycoplasma</taxon>
    </lineage>
</organism>